<dbReference type="InterPro" id="IPR050789">
    <property type="entry name" value="Diverse_Enzym_Activities"/>
</dbReference>
<dbReference type="InterPro" id="IPR012338">
    <property type="entry name" value="Beta-lactam/transpept-like"/>
</dbReference>
<organism evidence="2 3">
    <name type="scientific">Emergomyces pasteurianus Ep9510</name>
    <dbReference type="NCBI Taxonomy" id="1447872"/>
    <lineage>
        <taxon>Eukaryota</taxon>
        <taxon>Fungi</taxon>
        <taxon>Dikarya</taxon>
        <taxon>Ascomycota</taxon>
        <taxon>Pezizomycotina</taxon>
        <taxon>Eurotiomycetes</taxon>
        <taxon>Eurotiomycetidae</taxon>
        <taxon>Onygenales</taxon>
        <taxon>Ajellomycetaceae</taxon>
        <taxon>Emergomyces</taxon>
    </lineage>
</organism>
<dbReference type="Pfam" id="PF00144">
    <property type="entry name" value="Beta-lactamase"/>
    <property type="match status" value="1"/>
</dbReference>
<dbReference type="PANTHER" id="PTHR43283">
    <property type="entry name" value="BETA-LACTAMASE-RELATED"/>
    <property type="match status" value="1"/>
</dbReference>
<evidence type="ECO:0000259" key="1">
    <source>
        <dbReference type="Pfam" id="PF00144"/>
    </source>
</evidence>
<protein>
    <recommendedName>
        <fullName evidence="1">Beta-lactamase-related domain-containing protein</fullName>
    </recommendedName>
</protein>
<dbReference type="Proteomes" id="UP000182235">
    <property type="component" value="Unassembled WGS sequence"/>
</dbReference>
<proteinExistence type="predicted"/>
<feature type="domain" description="Beta-lactamase-related" evidence="1">
    <location>
        <begin position="23"/>
        <end position="92"/>
    </location>
</feature>
<comment type="caution">
    <text evidence="2">The sequence shown here is derived from an EMBL/GenBank/DDBJ whole genome shotgun (WGS) entry which is preliminary data.</text>
</comment>
<accession>A0A1J9PSL9</accession>
<dbReference type="OrthoDB" id="428260at2759"/>
<reference evidence="2 3" key="1">
    <citation type="submission" date="2015-07" db="EMBL/GenBank/DDBJ databases">
        <title>Emmonsia species relationships and genome sequence.</title>
        <authorList>
            <consortium name="The Broad Institute Genomics Platform"/>
            <person name="Cuomo C.A."/>
            <person name="Munoz J.F."/>
            <person name="Imamovic A."/>
            <person name="Priest M.E."/>
            <person name="Young S."/>
            <person name="Clay O.K."/>
            <person name="McEwen J.G."/>
        </authorList>
    </citation>
    <scope>NUCLEOTIDE SEQUENCE [LARGE SCALE GENOMIC DNA]</scope>
    <source>
        <strain evidence="2 3">UAMH 9510</strain>
    </source>
</reference>
<sequence>MGKDLTPESVTSIRQTLENACADQERGIPGVTFTVADREGKQLFAHAAGKRGKGTEEPMTLDSVYWIASFTKMITGIACMQLVEQGKLSLDDAEQVECLCPELKDLKVVQKDGALVEKRGELR</sequence>
<gene>
    <name evidence="2" type="ORF">AJ78_00591</name>
</gene>
<keyword evidence="3" id="KW-1185">Reference proteome</keyword>
<evidence type="ECO:0000313" key="2">
    <source>
        <dbReference type="EMBL" id="OJD19417.1"/>
    </source>
</evidence>
<dbReference type="VEuPathDB" id="FungiDB:AJ78_00591"/>
<dbReference type="PANTHER" id="PTHR43283:SF3">
    <property type="entry name" value="BETA-LACTAMASE FAMILY PROTEIN (AFU_ORTHOLOGUE AFUA_5G07500)"/>
    <property type="match status" value="1"/>
</dbReference>
<dbReference type="EMBL" id="LGRN01000010">
    <property type="protein sequence ID" value="OJD19417.1"/>
    <property type="molecule type" value="Genomic_DNA"/>
</dbReference>
<name>A0A1J9PSL9_9EURO</name>
<dbReference type="STRING" id="1447872.A0A1J9PSL9"/>
<dbReference type="Gene3D" id="3.40.710.10">
    <property type="entry name" value="DD-peptidase/beta-lactamase superfamily"/>
    <property type="match status" value="1"/>
</dbReference>
<dbReference type="SUPFAM" id="SSF56601">
    <property type="entry name" value="beta-lactamase/transpeptidase-like"/>
    <property type="match status" value="1"/>
</dbReference>
<dbReference type="AlphaFoldDB" id="A0A1J9PSL9"/>
<evidence type="ECO:0000313" key="3">
    <source>
        <dbReference type="Proteomes" id="UP000182235"/>
    </source>
</evidence>
<dbReference type="InterPro" id="IPR001466">
    <property type="entry name" value="Beta-lactam-related"/>
</dbReference>